<evidence type="ECO:0000313" key="11">
    <source>
        <dbReference type="Proteomes" id="UP000215137"/>
    </source>
</evidence>
<accession>A0A248TM45</accession>
<dbReference type="Proteomes" id="UP000215137">
    <property type="component" value="Chromosome"/>
</dbReference>
<evidence type="ECO:0000256" key="5">
    <source>
        <dbReference type="ARBA" id="ARBA00022655"/>
    </source>
</evidence>
<dbReference type="KEGG" id="bko:CKF48_19060"/>
<dbReference type="PANTHER" id="PTHR21299">
    <property type="entry name" value="CYTIDYLATE KINASE/PANTOATE-BETA-ALANINE LIGASE"/>
    <property type="match status" value="1"/>
</dbReference>
<dbReference type="CDD" id="cd00560">
    <property type="entry name" value="PanC"/>
    <property type="match status" value="1"/>
</dbReference>
<comment type="similarity">
    <text evidence="2 9">Belongs to the pantothenate synthetase family.</text>
</comment>
<dbReference type="AlphaFoldDB" id="A0A248TM45"/>
<name>A0A248TM45_9BACI</name>
<evidence type="ECO:0000256" key="7">
    <source>
        <dbReference type="ARBA" id="ARBA00022840"/>
    </source>
</evidence>
<evidence type="ECO:0000256" key="1">
    <source>
        <dbReference type="ARBA" id="ARBA00004990"/>
    </source>
</evidence>
<sequence length="281" mass="31527">MKKVTSIKEMQKIIKGFQREGKSIGLIPTMGYLHEGHLTLAKKARSQNDIVVMSVFVNPLQFGENEDLATYPRNLERDMQLAAEVKVDYLFHPAAEEMFPQKQAITMHVEERTERLCGASRPGHFDGVVVVVSKLFNIIQPERAYFGKKDAQQLAVIDLLVKNLNFPIELIAVDTVRESDGLAKSSRNVFLTEIERKEAAVLFESLQAAEAIITEGEKNTARIIDVMKTMLHEKTSGEVDYIEVLSYPELQPSDEVNGVIIIALAVKFTKARLIDNIIITA</sequence>
<dbReference type="RefSeq" id="WP_095372785.1">
    <property type="nucleotide sequence ID" value="NZ_CP022983.1"/>
</dbReference>
<dbReference type="NCBIfam" id="TIGR00018">
    <property type="entry name" value="panC"/>
    <property type="match status" value="1"/>
</dbReference>
<dbReference type="EC" id="6.3.2.1" evidence="9"/>
<keyword evidence="4 9" id="KW-0436">Ligase</keyword>
<dbReference type="FunFam" id="3.40.50.620:FF:000013">
    <property type="entry name" value="Pantothenate synthetase"/>
    <property type="match status" value="1"/>
</dbReference>
<proteinExistence type="inferred from homology"/>
<dbReference type="HAMAP" id="MF_00158">
    <property type="entry name" value="PanC"/>
    <property type="match status" value="1"/>
</dbReference>
<evidence type="ECO:0000313" key="10">
    <source>
        <dbReference type="EMBL" id="ASV69221.1"/>
    </source>
</evidence>
<comment type="miscellaneous">
    <text evidence="9">The reaction proceeds by a bi uni uni bi ping pong mechanism.</text>
</comment>
<feature type="binding site" evidence="9">
    <location>
        <begin position="30"/>
        <end position="37"/>
    </location>
    <ligand>
        <name>ATP</name>
        <dbReference type="ChEBI" id="CHEBI:30616"/>
    </ligand>
</feature>
<feature type="binding site" evidence="9">
    <location>
        <position position="61"/>
    </location>
    <ligand>
        <name>(R)-pantoate</name>
        <dbReference type="ChEBI" id="CHEBI:15980"/>
    </ligand>
</feature>
<organism evidence="10 11">
    <name type="scientific">Cytobacillus kochii</name>
    <dbReference type="NCBI Taxonomy" id="859143"/>
    <lineage>
        <taxon>Bacteria</taxon>
        <taxon>Bacillati</taxon>
        <taxon>Bacillota</taxon>
        <taxon>Bacilli</taxon>
        <taxon>Bacillales</taxon>
        <taxon>Bacillaceae</taxon>
        <taxon>Cytobacillus</taxon>
    </lineage>
</organism>
<keyword evidence="6 9" id="KW-0547">Nucleotide-binding</keyword>
<dbReference type="GO" id="GO:0004592">
    <property type="term" value="F:pantoate-beta-alanine ligase activity"/>
    <property type="evidence" value="ECO:0007669"/>
    <property type="project" value="UniProtKB-UniRule"/>
</dbReference>
<feature type="binding site" evidence="9">
    <location>
        <position position="176"/>
    </location>
    <ligand>
        <name>ATP</name>
        <dbReference type="ChEBI" id="CHEBI:30616"/>
    </ligand>
</feature>
<evidence type="ECO:0000256" key="9">
    <source>
        <dbReference type="HAMAP-Rule" id="MF_00158"/>
    </source>
</evidence>
<dbReference type="Pfam" id="PF02569">
    <property type="entry name" value="Pantoate_ligase"/>
    <property type="match status" value="1"/>
</dbReference>
<comment type="function">
    <text evidence="9">Catalyzes the condensation of pantoate with beta-alanine in an ATP-dependent reaction via a pantoyl-adenylate intermediate.</text>
</comment>
<dbReference type="Gene3D" id="3.30.1300.10">
    <property type="entry name" value="Pantoate-beta-alanine ligase, C-terminal domain"/>
    <property type="match status" value="1"/>
</dbReference>
<keyword evidence="3 9" id="KW-0963">Cytoplasm</keyword>
<dbReference type="InterPro" id="IPR014729">
    <property type="entry name" value="Rossmann-like_a/b/a_fold"/>
</dbReference>
<dbReference type="Gene3D" id="3.40.50.620">
    <property type="entry name" value="HUPs"/>
    <property type="match status" value="1"/>
</dbReference>
<evidence type="ECO:0000256" key="2">
    <source>
        <dbReference type="ARBA" id="ARBA00009256"/>
    </source>
</evidence>
<comment type="subunit">
    <text evidence="9">Homodimer.</text>
</comment>
<reference evidence="10 11" key="1">
    <citation type="submission" date="2017-08" db="EMBL/GenBank/DDBJ databases">
        <title>Complete Genome Sequence of Bacillus kochii Oregon-R-modENCODE STRAIN BDGP4, isolated from Drosophila melanogaster gut.</title>
        <authorList>
            <person name="Wan K.H."/>
            <person name="Yu C."/>
            <person name="Park S."/>
            <person name="Hammonds A.S."/>
            <person name="Booth B.W."/>
            <person name="Celniker S.E."/>
        </authorList>
    </citation>
    <scope>NUCLEOTIDE SEQUENCE [LARGE SCALE GENOMIC DNA]</scope>
    <source>
        <strain evidence="10 11">BDGP4</strain>
    </source>
</reference>
<dbReference type="InterPro" id="IPR042176">
    <property type="entry name" value="Pantoate_ligase_C"/>
</dbReference>
<dbReference type="FunFam" id="3.30.1300.10:FF:000001">
    <property type="entry name" value="Pantothenate synthetase"/>
    <property type="match status" value="1"/>
</dbReference>
<evidence type="ECO:0000256" key="8">
    <source>
        <dbReference type="ARBA" id="ARBA00048258"/>
    </source>
</evidence>
<dbReference type="GO" id="GO:0015940">
    <property type="term" value="P:pantothenate biosynthetic process"/>
    <property type="evidence" value="ECO:0007669"/>
    <property type="project" value="UniProtKB-UniRule"/>
</dbReference>
<comment type="subcellular location">
    <subcellularLocation>
        <location evidence="9">Cytoplasm</location>
    </subcellularLocation>
</comment>
<comment type="pathway">
    <text evidence="1 9">Cofactor biosynthesis; (R)-pantothenate biosynthesis; (R)-pantothenate from (R)-pantoate and beta-alanine: step 1/1.</text>
</comment>
<dbReference type="NCBIfam" id="TIGR00125">
    <property type="entry name" value="cyt_tran_rel"/>
    <property type="match status" value="1"/>
</dbReference>
<dbReference type="PANTHER" id="PTHR21299:SF1">
    <property type="entry name" value="PANTOATE--BETA-ALANINE LIGASE"/>
    <property type="match status" value="1"/>
</dbReference>
<feature type="binding site" evidence="9">
    <location>
        <position position="153"/>
    </location>
    <ligand>
        <name>(R)-pantoate</name>
        <dbReference type="ChEBI" id="CHEBI:15980"/>
    </ligand>
</feature>
<evidence type="ECO:0000256" key="3">
    <source>
        <dbReference type="ARBA" id="ARBA00022490"/>
    </source>
</evidence>
<feature type="active site" description="Proton donor" evidence="9">
    <location>
        <position position="37"/>
    </location>
</feature>
<dbReference type="InterPro" id="IPR004821">
    <property type="entry name" value="Cyt_trans-like"/>
</dbReference>
<keyword evidence="7 9" id="KW-0067">ATP-binding</keyword>
<evidence type="ECO:0000256" key="6">
    <source>
        <dbReference type="ARBA" id="ARBA00022741"/>
    </source>
</evidence>
<dbReference type="GO" id="GO:0005524">
    <property type="term" value="F:ATP binding"/>
    <property type="evidence" value="ECO:0007669"/>
    <property type="project" value="UniProtKB-KW"/>
</dbReference>
<keyword evidence="5 9" id="KW-0566">Pantothenate biosynthesis</keyword>
<evidence type="ECO:0000256" key="4">
    <source>
        <dbReference type="ARBA" id="ARBA00022598"/>
    </source>
</evidence>
<keyword evidence="11" id="KW-1185">Reference proteome</keyword>
<comment type="catalytic activity">
    <reaction evidence="8 9">
        <text>(R)-pantoate + beta-alanine + ATP = (R)-pantothenate + AMP + diphosphate + H(+)</text>
        <dbReference type="Rhea" id="RHEA:10912"/>
        <dbReference type="ChEBI" id="CHEBI:15378"/>
        <dbReference type="ChEBI" id="CHEBI:15980"/>
        <dbReference type="ChEBI" id="CHEBI:29032"/>
        <dbReference type="ChEBI" id="CHEBI:30616"/>
        <dbReference type="ChEBI" id="CHEBI:33019"/>
        <dbReference type="ChEBI" id="CHEBI:57966"/>
        <dbReference type="ChEBI" id="CHEBI:456215"/>
        <dbReference type="EC" id="6.3.2.1"/>
    </reaction>
</comment>
<feature type="binding site" evidence="9">
    <location>
        <begin position="184"/>
        <end position="187"/>
    </location>
    <ligand>
        <name>ATP</name>
        <dbReference type="ChEBI" id="CHEBI:30616"/>
    </ligand>
</feature>
<protein>
    <recommendedName>
        <fullName evidence="9">Pantothenate synthetase</fullName>
        <shortName evidence="9">PS</shortName>
        <ecNumber evidence="9">6.3.2.1</ecNumber>
    </recommendedName>
    <alternativeName>
        <fullName evidence="9">Pantoate--beta-alanine ligase</fullName>
    </alternativeName>
    <alternativeName>
        <fullName evidence="9">Pantoate-activating enzyme</fullName>
    </alternativeName>
</protein>
<dbReference type="UniPathway" id="UPA00028">
    <property type="reaction ID" value="UER00005"/>
</dbReference>
<feature type="binding site" evidence="9">
    <location>
        <begin position="147"/>
        <end position="150"/>
    </location>
    <ligand>
        <name>ATP</name>
        <dbReference type="ChEBI" id="CHEBI:30616"/>
    </ligand>
</feature>
<dbReference type="InterPro" id="IPR003721">
    <property type="entry name" value="Pantoate_ligase"/>
</dbReference>
<dbReference type="OrthoDB" id="9773087at2"/>
<gene>
    <name evidence="9" type="primary">panC</name>
    <name evidence="10" type="ORF">CKF48_19060</name>
</gene>
<dbReference type="GO" id="GO:0005829">
    <property type="term" value="C:cytosol"/>
    <property type="evidence" value="ECO:0007669"/>
    <property type="project" value="TreeGrafter"/>
</dbReference>
<feature type="binding site" evidence="9">
    <location>
        <position position="61"/>
    </location>
    <ligand>
        <name>beta-alanine</name>
        <dbReference type="ChEBI" id="CHEBI:57966"/>
    </ligand>
</feature>
<dbReference type="EMBL" id="CP022983">
    <property type="protein sequence ID" value="ASV69221.1"/>
    <property type="molecule type" value="Genomic_DNA"/>
</dbReference>
<dbReference type="SUPFAM" id="SSF52374">
    <property type="entry name" value="Nucleotidylyl transferase"/>
    <property type="match status" value="1"/>
</dbReference>